<dbReference type="InterPro" id="IPR051554">
    <property type="entry name" value="Acetyltransferase_Eis"/>
</dbReference>
<dbReference type="SUPFAM" id="SSF55729">
    <property type="entry name" value="Acyl-CoA N-acyltransferases (Nat)"/>
    <property type="match status" value="1"/>
</dbReference>
<accession>A0A4Z0V9P5</accession>
<organism evidence="2 3">
    <name type="scientific">Duncaniella freteri</name>
    <dbReference type="NCBI Taxonomy" id="2530391"/>
    <lineage>
        <taxon>Bacteria</taxon>
        <taxon>Pseudomonadati</taxon>
        <taxon>Bacteroidota</taxon>
        <taxon>Bacteroidia</taxon>
        <taxon>Bacteroidales</taxon>
        <taxon>Muribaculaceae</taxon>
        <taxon>Duncaniella</taxon>
    </lineage>
</organism>
<protein>
    <submittedName>
        <fullName evidence="2">GNAT family N-acetyltransferase</fullName>
    </submittedName>
</protein>
<dbReference type="PANTHER" id="PTHR37817">
    <property type="entry name" value="N-ACETYLTRANSFERASE EIS"/>
    <property type="match status" value="1"/>
</dbReference>
<dbReference type="CDD" id="cd04301">
    <property type="entry name" value="NAT_SF"/>
    <property type="match status" value="1"/>
</dbReference>
<dbReference type="Gene3D" id="3.40.630.30">
    <property type="match status" value="1"/>
</dbReference>
<evidence type="ECO:0000313" key="2">
    <source>
        <dbReference type="EMBL" id="TGG40495.1"/>
    </source>
</evidence>
<comment type="caution">
    <text evidence="2">The sequence shown here is derived from an EMBL/GenBank/DDBJ whole genome shotgun (WGS) entry which is preliminary data.</text>
</comment>
<dbReference type="RefSeq" id="WP_135471507.1">
    <property type="nucleotide sequence ID" value="NZ_CASJPC010000015.1"/>
</dbReference>
<keyword evidence="2" id="KW-0808">Transferase</keyword>
<keyword evidence="3" id="KW-1185">Reference proteome</keyword>
<sequence>MSKRDDIIRIWRESFSDSREYVSMYFDRVYRDDEALTYVDDNGVTVSSLLLQQFRMTFHGAEVPVSYLAGAATRRSHRGKGYMSKLMREALEVSAQRGDMLCSLIPARSALYYYYKRFGFSTVFFTKEQRFTSLHSFPVKNEYHAVEDIADDDVWDAFDRFQHKRESYITHTRRDMDNIRADLDSDSGDFVAMAADDEDSGPRIVSMAWAVRLDDLLLVKDVMGEDDEARTAALRRLRELHPGVPFLLLGRPGDTMGGRLMPRGMARVVNAGLLLETVAQANPKWASRIRVTDPLLPQVNSHTYIIKGGRCEIDDSYSGRLDMDVPIDVLGDVAFSSSEIGDIMCFPSVRPMISLMLD</sequence>
<feature type="domain" description="N-acetyltransferase" evidence="1">
    <location>
        <begin position="1"/>
        <end position="144"/>
    </location>
</feature>
<dbReference type="GO" id="GO:0030649">
    <property type="term" value="P:aminoglycoside antibiotic catabolic process"/>
    <property type="evidence" value="ECO:0007669"/>
    <property type="project" value="TreeGrafter"/>
</dbReference>
<evidence type="ECO:0000259" key="1">
    <source>
        <dbReference type="PROSITE" id="PS51186"/>
    </source>
</evidence>
<evidence type="ECO:0000313" key="3">
    <source>
        <dbReference type="Proteomes" id="UP000297635"/>
    </source>
</evidence>
<gene>
    <name evidence="2" type="ORF">EZ315_07315</name>
</gene>
<reference evidence="2 3" key="1">
    <citation type="submission" date="2019-02" db="EMBL/GenBank/DDBJ databases">
        <title>Isolation and identification of novel species under the genus Muribaculum.</title>
        <authorList>
            <person name="Miyake S."/>
            <person name="Ding Y."/>
            <person name="Low A."/>
            <person name="Soh M."/>
            <person name="Seedorf H."/>
        </authorList>
    </citation>
    <scope>NUCLEOTIDE SEQUENCE [LARGE SCALE GENOMIC DNA]</scope>
    <source>
        <strain evidence="2 3">TLL-A3</strain>
    </source>
</reference>
<dbReference type="InterPro" id="IPR000182">
    <property type="entry name" value="GNAT_dom"/>
</dbReference>
<dbReference type="PROSITE" id="PS51186">
    <property type="entry name" value="GNAT"/>
    <property type="match status" value="1"/>
</dbReference>
<dbReference type="EMBL" id="SJSA01000001">
    <property type="protein sequence ID" value="TGG40495.1"/>
    <property type="molecule type" value="Genomic_DNA"/>
</dbReference>
<dbReference type="GeneID" id="82149598"/>
<name>A0A4Z0V9P5_9BACT</name>
<dbReference type="AlphaFoldDB" id="A0A4Z0V9P5"/>
<dbReference type="GO" id="GO:0034069">
    <property type="term" value="F:aminoglycoside N-acetyltransferase activity"/>
    <property type="evidence" value="ECO:0007669"/>
    <property type="project" value="TreeGrafter"/>
</dbReference>
<proteinExistence type="predicted"/>
<dbReference type="Pfam" id="PF13527">
    <property type="entry name" value="Acetyltransf_9"/>
    <property type="match status" value="1"/>
</dbReference>
<dbReference type="Proteomes" id="UP000297635">
    <property type="component" value="Unassembled WGS sequence"/>
</dbReference>
<dbReference type="InterPro" id="IPR016181">
    <property type="entry name" value="Acyl_CoA_acyltransferase"/>
</dbReference>
<dbReference type="PANTHER" id="PTHR37817:SF1">
    <property type="entry name" value="N-ACETYLTRANSFERASE EIS"/>
    <property type="match status" value="1"/>
</dbReference>